<feature type="chain" id="PRO_5046544685" evidence="2">
    <location>
        <begin position="30"/>
        <end position="319"/>
    </location>
</feature>
<evidence type="ECO:0000313" key="3">
    <source>
        <dbReference type="EMBL" id="MBW6396860.1"/>
    </source>
</evidence>
<accession>A0ABS7A6D3</accession>
<feature type="signal peptide" evidence="2">
    <location>
        <begin position="1"/>
        <end position="29"/>
    </location>
</feature>
<organism evidence="3 4">
    <name type="scientific">Roseomonas alba</name>
    <dbReference type="NCBI Taxonomy" id="2846776"/>
    <lineage>
        <taxon>Bacteria</taxon>
        <taxon>Pseudomonadati</taxon>
        <taxon>Pseudomonadota</taxon>
        <taxon>Alphaproteobacteria</taxon>
        <taxon>Acetobacterales</taxon>
        <taxon>Roseomonadaceae</taxon>
        <taxon>Roseomonas</taxon>
    </lineage>
</organism>
<dbReference type="PANTHER" id="PTHR42928:SF5">
    <property type="entry name" value="BLR1237 PROTEIN"/>
    <property type="match status" value="1"/>
</dbReference>
<proteinExistence type="inferred from homology"/>
<dbReference type="EMBL" id="JAHYBZ010000001">
    <property type="protein sequence ID" value="MBW6396860.1"/>
    <property type="molecule type" value="Genomic_DNA"/>
</dbReference>
<dbReference type="PANTHER" id="PTHR42928">
    <property type="entry name" value="TRICARBOXYLATE-BINDING PROTEIN"/>
    <property type="match status" value="1"/>
</dbReference>
<keyword evidence="4" id="KW-1185">Reference proteome</keyword>
<comment type="similarity">
    <text evidence="1">Belongs to the UPF0065 (bug) family.</text>
</comment>
<dbReference type="CDD" id="cd07012">
    <property type="entry name" value="PBP2_Bug_TTT"/>
    <property type="match status" value="1"/>
</dbReference>
<dbReference type="PIRSF" id="PIRSF017082">
    <property type="entry name" value="YflP"/>
    <property type="match status" value="1"/>
</dbReference>
<dbReference type="InterPro" id="IPR005064">
    <property type="entry name" value="BUG"/>
</dbReference>
<dbReference type="Proteomes" id="UP001196565">
    <property type="component" value="Unassembled WGS sequence"/>
</dbReference>
<keyword evidence="2" id="KW-0732">Signal</keyword>
<dbReference type="Gene3D" id="3.40.190.150">
    <property type="entry name" value="Bordetella uptake gene, domain 1"/>
    <property type="match status" value="1"/>
</dbReference>
<name>A0ABS7A6D3_9PROT</name>
<dbReference type="RefSeq" id="WP_219761443.1">
    <property type="nucleotide sequence ID" value="NZ_JAHYBZ010000001.1"/>
</dbReference>
<comment type="caution">
    <text evidence="3">The sequence shown here is derived from an EMBL/GenBank/DDBJ whole genome shotgun (WGS) entry which is preliminary data.</text>
</comment>
<sequence>MSRDARIAAPRRSLLAAAGVALLARPALAQARPIQLVVPFAAGGGTDIVARHFANAASRFGTTMVVMPMPGGGGARGSRYVLDAAADGNTLLFGTMGSNVLTPMMNDVGFQPDSFAPVAIIAATTHVFCVAGTSPIQTMTDLLAAARRRSVSYSSAGVGSVGHVLMEVFARRTNTEFLHVPYTGSAGALAAVLGGHVDMTLPTTGSALPSIRDGQIRPLAVTAANRSVEAPDIPTTREAGVDVLVANWRGILAPPGTPAATRSALTDLSRRIVADPEFVRQASHAEGEPPIFVDGDGFGRQIAAEMAEYRDVIATMRRT</sequence>
<dbReference type="Gene3D" id="3.40.190.10">
    <property type="entry name" value="Periplasmic binding protein-like II"/>
    <property type="match status" value="1"/>
</dbReference>
<dbReference type="InterPro" id="IPR042100">
    <property type="entry name" value="Bug_dom1"/>
</dbReference>
<dbReference type="SUPFAM" id="SSF53850">
    <property type="entry name" value="Periplasmic binding protein-like II"/>
    <property type="match status" value="1"/>
</dbReference>
<dbReference type="Pfam" id="PF03401">
    <property type="entry name" value="TctC"/>
    <property type="match status" value="1"/>
</dbReference>
<evidence type="ECO:0000313" key="4">
    <source>
        <dbReference type="Proteomes" id="UP001196565"/>
    </source>
</evidence>
<reference evidence="3 4" key="1">
    <citation type="submission" date="2021-07" db="EMBL/GenBank/DDBJ databases">
        <authorList>
            <person name="So Y."/>
        </authorList>
    </citation>
    <scope>NUCLEOTIDE SEQUENCE [LARGE SCALE GENOMIC DNA]</scope>
    <source>
        <strain evidence="3 4">HJA6</strain>
    </source>
</reference>
<protein>
    <submittedName>
        <fullName evidence="3">Tripartite tricarboxylate transporter substrate binding protein</fullName>
    </submittedName>
</protein>
<evidence type="ECO:0000256" key="1">
    <source>
        <dbReference type="ARBA" id="ARBA00006987"/>
    </source>
</evidence>
<gene>
    <name evidence="3" type="ORF">KPL78_03325</name>
</gene>
<evidence type="ECO:0000256" key="2">
    <source>
        <dbReference type="SAM" id="SignalP"/>
    </source>
</evidence>